<proteinExistence type="predicted"/>
<name>A0ABP7QQZ4_9ACTN</name>
<evidence type="ECO:0000313" key="2">
    <source>
        <dbReference type="EMBL" id="GAA3986655.1"/>
    </source>
</evidence>
<gene>
    <name evidence="2" type="ORF">GCM10022384_38370</name>
</gene>
<feature type="compositionally biased region" description="Basic residues" evidence="1">
    <location>
        <begin position="69"/>
        <end position="81"/>
    </location>
</feature>
<feature type="region of interest" description="Disordered" evidence="1">
    <location>
        <begin position="1"/>
        <end position="104"/>
    </location>
</feature>
<dbReference type="Proteomes" id="UP001500034">
    <property type="component" value="Unassembled WGS sequence"/>
</dbReference>
<evidence type="ECO:0000256" key="1">
    <source>
        <dbReference type="SAM" id="MobiDB-lite"/>
    </source>
</evidence>
<evidence type="ECO:0000313" key="3">
    <source>
        <dbReference type="Proteomes" id="UP001500034"/>
    </source>
</evidence>
<feature type="compositionally biased region" description="Polar residues" evidence="1">
    <location>
        <begin position="93"/>
        <end position="104"/>
    </location>
</feature>
<organism evidence="2 3">
    <name type="scientific">Streptomyces marokkonensis</name>
    <dbReference type="NCBI Taxonomy" id="324855"/>
    <lineage>
        <taxon>Bacteria</taxon>
        <taxon>Bacillati</taxon>
        <taxon>Actinomycetota</taxon>
        <taxon>Actinomycetes</taxon>
        <taxon>Kitasatosporales</taxon>
        <taxon>Streptomycetaceae</taxon>
        <taxon>Streptomyces</taxon>
    </lineage>
</organism>
<keyword evidence="3" id="KW-1185">Reference proteome</keyword>
<dbReference type="EMBL" id="BAABCQ010000072">
    <property type="protein sequence ID" value="GAA3986655.1"/>
    <property type="molecule type" value="Genomic_DNA"/>
</dbReference>
<feature type="compositionally biased region" description="Basic and acidic residues" evidence="1">
    <location>
        <begin position="38"/>
        <end position="56"/>
    </location>
</feature>
<protein>
    <submittedName>
        <fullName evidence="2">Uncharacterized protein</fullName>
    </submittedName>
</protein>
<comment type="caution">
    <text evidence="2">The sequence shown here is derived from an EMBL/GenBank/DDBJ whole genome shotgun (WGS) entry which is preliminary data.</text>
</comment>
<accession>A0ABP7QQZ4</accession>
<sequence length="104" mass="11221">MRGSLKYAGRSGAGEEADGDRAQAYELSPADTLGKHALRADRRRAAPIRGTDHGADGEVTAACGERCPGRRGSRRNRRIRRPASCPGPAAELSRNNPLLLQWND</sequence>
<reference evidence="3" key="1">
    <citation type="journal article" date="2019" name="Int. J. Syst. Evol. Microbiol.">
        <title>The Global Catalogue of Microorganisms (GCM) 10K type strain sequencing project: providing services to taxonomists for standard genome sequencing and annotation.</title>
        <authorList>
            <consortium name="The Broad Institute Genomics Platform"/>
            <consortium name="The Broad Institute Genome Sequencing Center for Infectious Disease"/>
            <person name="Wu L."/>
            <person name="Ma J."/>
        </authorList>
    </citation>
    <scope>NUCLEOTIDE SEQUENCE [LARGE SCALE GENOMIC DNA]</scope>
    <source>
        <strain evidence="3">JCM 17027</strain>
    </source>
</reference>